<dbReference type="Pfam" id="PF05345">
    <property type="entry name" value="He_PIG"/>
    <property type="match status" value="1"/>
</dbReference>
<evidence type="ECO:0000313" key="6">
    <source>
        <dbReference type="EMBL" id="QKJ30320.1"/>
    </source>
</evidence>
<dbReference type="NCBIfam" id="TIGR03696">
    <property type="entry name" value="Rhs_assc_core"/>
    <property type="match status" value="1"/>
</dbReference>
<dbReference type="PANTHER" id="PTHR13833:SF71">
    <property type="entry name" value="NHL DOMAIN-CONTAINING PROTEIN"/>
    <property type="match status" value="1"/>
</dbReference>
<dbReference type="InterPro" id="IPR045619">
    <property type="entry name" value="DUF6443"/>
</dbReference>
<keyword evidence="1" id="KW-0677">Repeat</keyword>
<organism evidence="6 7">
    <name type="scientific">Mucilaginibacter mali</name>
    <dbReference type="NCBI Taxonomy" id="2740462"/>
    <lineage>
        <taxon>Bacteria</taxon>
        <taxon>Pseudomonadati</taxon>
        <taxon>Bacteroidota</taxon>
        <taxon>Sphingobacteriia</taxon>
        <taxon>Sphingobacteriales</taxon>
        <taxon>Sphingobacteriaceae</taxon>
        <taxon>Mucilaginibacter</taxon>
    </lineage>
</organism>
<dbReference type="Pfam" id="PF20041">
    <property type="entry name" value="DUF6443"/>
    <property type="match status" value="1"/>
</dbReference>
<dbReference type="SUPFAM" id="SSF101898">
    <property type="entry name" value="NHL repeat"/>
    <property type="match status" value="1"/>
</dbReference>
<name>A0A7D4UPD7_9SPHI</name>
<feature type="repeat" description="NHL" evidence="2">
    <location>
        <begin position="191"/>
        <end position="221"/>
    </location>
</feature>
<accession>A0A7D4UPD7</accession>
<dbReference type="Pfam" id="PF01436">
    <property type="entry name" value="NHL"/>
    <property type="match status" value="2"/>
</dbReference>
<dbReference type="PROSITE" id="PS51125">
    <property type="entry name" value="NHL"/>
    <property type="match status" value="2"/>
</dbReference>
<evidence type="ECO:0000259" key="5">
    <source>
        <dbReference type="Pfam" id="PF20041"/>
    </source>
</evidence>
<reference evidence="6 7" key="1">
    <citation type="submission" date="2020-05" db="EMBL/GenBank/DDBJ databases">
        <title>Mucilaginibacter mali sp. nov.</title>
        <authorList>
            <person name="Kim H.S."/>
            <person name="Lee K.C."/>
            <person name="Suh M.K."/>
            <person name="Kim J.-S."/>
            <person name="Han K.-I."/>
            <person name="Eom M.K."/>
            <person name="Shin Y.K."/>
            <person name="Lee J.-S."/>
        </authorList>
    </citation>
    <scope>NUCLEOTIDE SEQUENCE [LARGE SCALE GENOMIC DNA]</scope>
    <source>
        <strain evidence="6 7">G2-14</strain>
    </source>
</reference>
<feature type="compositionally biased region" description="Polar residues" evidence="3">
    <location>
        <begin position="1451"/>
        <end position="1467"/>
    </location>
</feature>
<evidence type="ECO:0000256" key="4">
    <source>
        <dbReference type="SAM" id="SignalP"/>
    </source>
</evidence>
<feature type="region of interest" description="Disordered" evidence="3">
    <location>
        <begin position="1442"/>
        <end position="1467"/>
    </location>
</feature>
<dbReference type="InterPro" id="IPR022385">
    <property type="entry name" value="Rhs_assc_core"/>
</dbReference>
<dbReference type="KEGG" id="mmab:HQ865_11295"/>
<evidence type="ECO:0000256" key="1">
    <source>
        <dbReference type="ARBA" id="ARBA00022737"/>
    </source>
</evidence>
<dbReference type="Gene3D" id="2.120.10.30">
    <property type="entry name" value="TolB, C-terminal domain"/>
    <property type="match status" value="3"/>
</dbReference>
<protein>
    <submittedName>
        <fullName evidence="6">Putative Ig domain-containing protein</fullName>
    </submittedName>
</protein>
<feature type="signal peptide" evidence="4">
    <location>
        <begin position="1"/>
        <end position="24"/>
    </location>
</feature>
<sequence length="1484" mass="159848">MKNKSLIPVFGIFLLMLSASLVKAQPNLSYGQSNQTFYVNNTISPLTVSNTGDPVNTYSQTTTLAGNPYSSGATNGQGSAASFYIPLAVGADPFGNVYVADCGNQYIRKIDAYGNVSTFAGAGYGGYGNGHGTLAVFNHPAGVACDNAGNVYVADQLNHAIRKITPAGDVTTVAGTGYPGSQNGPAYLATFNNPTGLSVDHNGNIYVADYSNNLIRKIDVAGNVTTVAGTGATGSQDGPAMSASFHNPMGVVSDPSGNLYISDRLGYRIRKIDISGQVSTLAGNGTSANVNGTGTGASFGLPNSVASDAAGNVYVVDEYSHSIRKITPAGVVTTFAGSLYGAAGFADGTGNSSTFNYPYGATIDWSGDLYVADYGNNLIRKVSVVGYSISPALPAGLYLDKSTGTISGTPTTVSPATMYTISASSSAGTGYAYLTISVSSGGSSSGNQNYVKTFTARSPIQTVSGLIGKNVGEVNQTVAYIDGLGRPLQAVTYKGSASHADIVQPHAYDASGRESIQYLPYANRPGALNDGSYKSDAINVQQPDFYHQATAWAANTIRTDAPFAETIFENSALNRIKEQGAPGLTWQTSANHDVKTAYESNISSEVLMWTITSSGAAVSGTYNGGELSKTTGTDENGNSSISYINKDGKKLCVSSAAGLKTYYIYNDLGDLVYVVPPIANNTALPTSFNDNSTDLFFSNFVYAYHYDTQGRVTERKVPGKGWVFMVYNTLDQVVATQDAEQAQTNEWSFIKYDGLGRTIMTGKLTDSRGHQQITDDIDQQPSNWETRNASLPNGYTAYSWPSTWASLYAVNYYDDYNLPITTYSSNSGLATPFTKGLMTASSQKNLSTGAMLSETYYYDDEARENEVIKQNNIGGTDRFNHEYNFSGQITKTTRTHYSSAIPGLVITNWYAYDHLGRKVRTEQATGSGSKVVLSKLEYNELGQLMKKSLHGTISSGDTTYLQAIDYKYNERGWLKSASAPLFAFQLNYDDAADGVQPNYNGNISNQYWGVPGNLYHHYNYTYDPLNRLLSGISPTAGFEEKNINYDNLGNISQLIRVGNGTSNTYTYNYDYANYGSQLQSVTNLTSGTYTYDKNGNMKIDARTGRTLTYNYLNLPTGESNGSASITYTYNARGEKLQRTSSNPAFGTTEYDNGIFYDNGIIYAATEEGRVLNLNGNVNYEYSLRDQLGNERVTFDSSTGAYSAKQANEYYPFGMTASQNPTPSDPNRFLYNGKELQAEVNRYDYGARFYDPVIARWTAIDPLAEKNSRWTPYNYAVNNPIRFIDPDGRDTAQRNAAVREAGRWVAGNDNGKGNTYRLGAKGEDGPGSEIDCSGLITKVVVAGGEKDPNHGKSNGITNIDKNLPNVDPEDVVPGNVVTLNGNKHGGLITLVQRDKDGNFVNLQMTDSGGDPSSGTSGPRVSNLIQNGKVMYWGKRIVSFNKFDTKPDAPASAPSNNKPQQQSQGGLWNSIKSSVVNTFNYIMDNM</sequence>
<gene>
    <name evidence="6" type="ORF">HQ865_11295</name>
</gene>
<dbReference type="PANTHER" id="PTHR13833">
    <property type="match status" value="1"/>
</dbReference>
<dbReference type="InterPro" id="IPR001258">
    <property type="entry name" value="NHL_repeat"/>
</dbReference>
<dbReference type="EMBL" id="CP054139">
    <property type="protein sequence ID" value="QKJ30320.1"/>
    <property type="molecule type" value="Genomic_DNA"/>
</dbReference>
<dbReference type="RefSeq" id="WP_173415001.1">
    <property type="nucleotide sequence ID" value="NZ_CP054139.1"/>
</dbReference>
<keyword evidence="4" id="KW-0732">Signal</keyword>
<feature type="chain" id="PRO_5028861418" evidence="4">
    <location>
        <begin position="25"/>
        <end position="1484"/>
    </location>
</feature>
<feature type="domain" description="DUF6443" evidence="5">
    <location>
        <begin position="453"/>
        <end position="599"/>
    </location>
</feature>
<feature type="repeat" description="NHL" evidence="2">
    <location>
        <begin position="137"/>
        <end position="167"/>
    </location>
</feature>
<dbReference type="CDD" id="cd14953">
    <property type="entry name" value="NHL_like_1"/>
    <property type="match status" value="1"/>
</dbReference>
<dbReference type="InterPro" id="IPR011042">
    <property type="entry name" value="6-blade_b-propeller_TolB-like"/>
</dbReference>
<dbReference type="Proteomes" id="UP000505355">
    <property type="component" value="Chromosome"/>
</dbReference>
<evidence type="ECO:0000313" key="7">
    <source>
        <dbReference type="Proteomes" id="UP000505355"/>
    </source>
</evidence>
<proteinExistence type="predicted"/>
<evidence type="ECO:0000256" key="2">
    <source>
        <dbReference type="PROSITE-ProRule" id="PRU00504"/>
    </source>
</evidence>
<keyword evidence="7" id="KW-1185">Reference proteome</keyword>
<evidence type="ECO:0000256" key="3">
    <source>
        <dbReference type="SAM" id="MobiDB-lite"/>
    </source>
</evidence>
<dbReference type="Gene3D" id="2.180.10.10">
    <property type="entry name" value="RHS repeat-associated core"/>
    <property type="match status" value="1"/>
</dbReference>